<organism evidence="2">
    <name type="scientific">viral metagenome</name>
    <dbReference type="NCBI Taxonomy" id="1070528"/>
    <lineage>
        <taxon>unclassified sequences</taxon>
        <taxon>metagenomes</taxon>
        <taxon>organismal metagenomes</taxon>
    </lineage>
</organism>
<protein>
    <recommendedName>
        <fullName evidence="1">USP domain-containing protein</fullName>
    </recommendedName>
</protein>
<dbReference type="Pfam" id="PF00443">
    <property type="entry name" value="UCH"/>
    <property type="match status" value="1"/>
</dbReference>
<dbReference type="Gene3D" id="3.90.70.10">
    <property type="entry name" value="Cysteine proteinases"/>
    <property type="match status" value="1"/>
</dbReference>
<dbReference type="PROSITE" id="PS00972">
    <property type="entry name" value="USP_1"/>
    <property type="match status" value="1"/>
</dbReference>
<dbReference type="EMBL" id="MN739575">
    <property type="protein sequence ID" value="QHT13664.1"/>
    <property type="molecule type" value="Genomic_DNA"/>
</dbReference>
<dbReference type="InterPro" id="IPR038765">
    <property type="entry name" value="Papain-like_cys_pep_sf"/>
</dbReference>
<evidence type="ECO:0000313" key="2">
    <source>
        <dbReference type="EMBL" id="QHT13664.1"/>
    </source>
</evidence>
<dbReference type="GO" id="GO:0016579">
    <property type="term" value="P:protein deubiquitination"/>
    <property type="evidence" value="ECO:0007669"/>
    <property type="project" value="InterPro"/>
</dbReference>
<dbReference type="PANTHER" id="PTHR21646">
    <property type="entry name" value="UBIQUITIN CARBOXYL-TERMINAL HYDROLASE"/>
    <property type="match status" value="1"/>
</dbReference>
<dbReference type="InterPro" id="IPR001394">
    <property type="entry name" value="Peptidase_C19_UCH"/>
</dbReference>
<dbReference type="PROSITE" id="PS50235">
    <property type="entry name" value="USP_3"/>
    <property type="match status" value="1"/>
</dbReference>
<dbReference type="InterPro" id="IPR050185">
    <property type="entry name" value="Ub_carboxyl-term_hydrolase"/>
</dbReference>
<dbReference type="InterPro" id="IPR028889">
    <property type="entry name" value="USP"/>
</dbReference>
<name>A0A6C0DBX1_9ZZZZ</name>
<dbReference type="GO" id="GO:0004843">
    <property type="term" value="F:cysteine-type deubiquitinase activity"/>
    <property type="evidence" value="ECO:0007669"/>
    <property type="project" value="InterPro"/>
</dbReference>
<dbReference type="SUPFAM" id="SSF54001">
    <property type="entry name" value="Cysteine proteinases"/>
    <property type="match status" value="1"/>
</dbReference>
<proteinExistence type="predicted"/>
<dbReference type="InterPro" id="IPR018200">
    <property type="entry name" value="USP_CS"/>
</dbReference>
<reference evidence="2" key="1">
    <citation type="journal article" date="2020" name="Nature">
        <title>Giant virus diversity and host interactions through global metagenomics.</title>
        <authorList>
            <person name="Schulz F."/>
            <person name="Roux S."/>
            <person name="Paez-Espino D."/>
            <person name="Jungbluth S."/>
            <person name="Walsh D.A."/>
            <person name="Denef V.J."/>
            <person name="McMahon K.D."/>
            <person name="Konstantinidis K.T."/>
            <person name="Eloe-Fadrosh E.A."/>
            <person name="Kyrpides N.C."/>
            <person name="Woyke T."/>
        </authorList>
    </citation>
    <scope>NUCLEOTIDE SEQUENCE</scope>
    <source>
        <strain evidence="2">GVMAG-M-3300023174-132</strain>
    </source>
</reference>
<evidence type="ECO:0000259" key="1">
    <source>
        <dbReference type="PROSITE" id="PS50235"/>
    </source>
</evidence>
<accession>A0A6C0DBX1</accession>
<dbReference type="AlphaFoldDB" id="A0A6C0DBX1"/>
<feature type="domain" description="USP" evidence="1">
    <location>
        <begin position="18"/>
        <end position="351"/>
    </location>
</feature>
<sequence>MTGDPPPESGTSPAMSRHGLANLGNSCYLNSAFQALAHTKFFRDFMGGDAWETYHDTEKKGARLAETTAALIRQMQSSGTQPIMPVPFYRAFIEFARTVNDDITPGAQADAAEAVQILLDGLHVQASRPVKMNITGRPVSSAAKELKTSMHSWATHFEKEYSPLVDNLYGQTQTRVECNKCGTASIRYEPWNVLKVPIPGAEKEGSPIPTLYECIAAALADDSLDDYACEGCKCRGPAQMKHAISRFPAHLILSIKRFTNSGRKVKARIPYDENNVDLSPWRAWPTLQKTDDVQYRVTSVIDHFGAMGGGHYCMRAREPEGWFVFDDWRVAPSPIGGSACPDTYILFMELREKDEQ</sequence>